<protein>
    <submittedName>
        <fullName evidence="2">Uncharacterized protein</fullName>
    </submittedName>
</protein>
<evidence type="ECO:0000256" key="1">
    <source>
        <dbReference type="SAM" id="MobiDB-lite"/>
    </source>
</evidence>
<dbReference type="AlphaFoldDB" id="A0A2U8WT18"/>
<organism evidence="2 3">
    <name type="scientific">Methylobacterium terrae</name>
    <dbReference type="NCBI Taxonomy" id="2202827"/>
    <lineage>
        <taxon>Bacteria</taxon>
        <taxon>Pseudomonadati</taxon>
        <taxon>Pseudomonadota</taxon>
        <taxon>Alphaproteobacteria</taxon>
        <taxon>Hyphomicrobiales</taxon>
        <taxon>Methylobacteriaceae</taxon>
        <taxon>Methylobacterium</taxon>
    </lineage>
</organism>
<gene>
    <name evidence="2" type="ORF">DK419_21590</name>
</gene>
<feature type="compositionally biased region" description="Low complexity" evidence="1">
    <location>
        <begin position="75"/>
        <end position="87"/>
    </location>
</feature>
<name>A0A2U8WT18_9HYPH</name>
<dbReference type="Proteomes" id="UP000245444">
    <property type="component" value="Chromosome"/>
</dbReference>
<proteinExistence type="predicted"/>
<keyword evidence="3" id="KW-1185">Reference proteome</keyword>
<feature type="compositionally biased region" description="Basic and acidic residues" evidence="1">
    <location>
        <begin position="89"/>
        <end position="100"/>
    </location>
</feature>
<accession>A0A2U8WT18</accession>
<dbReference type="EMBL" id="CP029553">
    <property type="protein sequence ID" value="AWN48628.1"/>
    <property type="molecule type" value="Genomic_DNA"/>
</dbReference>
<evidence type="ECO:0000313" key="2">
    <source>
        <dbReference type="EMBL" id="AWN48628.1"/>
    </source>
</evidence>
<sequence length="100" mass="10599">MFLLAALAATGALAQSVPATNDVAACTLIADPTAQRLCLESARQSRPAATFDPTAQKQRAERRPPPGRDALSPVTKPGAATKAATTPESYRETKWRLQIP</sequence>
<dbReference type="KEGG" id="mtea:DK419_21590"/>
<reference evidence="2 3" key="1">
    <citation type="submission" date="2018-05" db="EMBL/GenBank/DDBJ databases">
        <title>Complete Genome Sequence of Methylobacterium sp. 17Sr1-28.</title>
        <authorList>
            <person name="Srinivasan S."/>
        </authorList>
    </citation>
    <scope>NUCLEOTIDE SEQUENCE [LARGE SCALE GENOMIC DNA]</scope>
    <source>
        <strain evidence="2 3">17Sr1-28</strain>
    </source>
</reference>
<dbReference type="OrthoDB" id="9873333at2"/>
<feature type="region of interest" description="Disordered" evidence="1">
    <location>
        <begin position="41"/>
        <end position="100"/>
    </location>
</feature>
<evidence type="ECO:0000313" key="3">
    <source>
        <dbReference type="Proteomes" id="UP000245444"/>
    </source>
</evidence>